<feature type="compositionally biased region" description="Acidic residues" evidence="1">
    <location>
        <begin position="336"/>
        <end position="347"/>
    </location>
</feature>
<feature type="compositionally biased region" description="Polar residues" evidence="1">
    <location>
        <begin position="1"/>
        <end position="15"/>
    </location>
</feature>
<dbReference type="InterPro" id="IPR053027">
    <property type="entry name" value="AGGF1"/>
</dbReference>
<dbReference type="AlphaFoldDB" id="A0A1Y2FHJ8"/>
<feature type="region of interest" description="Disordered" evidence="1">
    <location>
        <begin position="1"/>
        <end position="27"/>
    </location>
</feature>
<feature type="compositionally biased region" description="Acidic residues" evidence="1">
    <location>
        <begin position="470"/>
        <end position="488"/>
    </location>
</feature>
<dbReference type="InterPro" id="IPR008984">
    <property type="entry name" value="SMAD_FHA_dom_sf"/>
</dbReference>
<feature type="compositionally biased region" description="Acidic residues" evidence="1">
    <location>
        <begin position="90"/>
        <end position="110"/>
    </location>
</feature>
<feature type="compositionally biased region" description="Basic and acidic residues" evidence="1">
    <location>
        <begin position="415"/>
        <end position="452"/>
    </location>
</feature>
<dbReference type="Proteomes" id="UP000193920">
    <property type="component" value="Unassembled WGS sequence"/>
</dbReference>
<dbReference type="InterPro" id="IPR000253">
    <property type="entry name" value="FHA_dom"/>
</dbReference>
<proteinExistence type="predicted"/>
<dbReference type="PANTHER" id="PTHR23106:SF24">
    <property type="entry name" value="ANGIOGENIC FACTOR WITH G PATCH AND FHA DOMAINS 1"/>
    <property type="match status" value="1"/>
</dbReference>
<feature type="compositionally biased region" description="Low complexity" evidence="1">
    <location>
        <begin position="111"/>
        <end position="122"/>
    </location>
</feature>
<dbReference type="SUPFAM" id="SSF49879">
    <property type="entry name" value="SMAD/FHA domain"/>
    <property type="match status" value="2"/>
</dbReference>
<keyword evidence="4" id="KW-1185">Reference proteome</keyword>
<feature type="compositionally biased region" description="Low complexity" evidence="1">
    <location>
        <begin position="16"/>
        <end position="27"/>
    </location>
</feature>
<dbReference type="STRING" id="1754190.A0A1Y2FHJ8"/>
<dbReference type="PROSITE" id="PS50006">
    <property type="entry name" value="FHA_DOMAIN"/>
    <property type="match status" value="2"/>
</dbReference>
<sequence>MDNAINGTVDDTSLLNNENDNVNNIDKTNNNSNWIWSDEKLSYYDQSSGWYYREDLGYFYFDENNECHYVYPAEASIKENEDTEKKNNDSESESELEEGEISEDDEEEENMTNNTNNTYLNKDSVYYNKNNNNNSDYYSNYNTMSMGMNMTNTTTTVNCGPTTFSNEIQLAYGIDNNNNIQSGVIANSTTTNPGTTQEYENEYLRLVVQSSDLYDKGSIVLVDTEGLSIGRDKSFEKRLRLPEMQVSKYHAKIYLEIEYQPTTTTNTTTTTTTTNIANSNNSKITSLPVENLATLQSKIIPIIPKVKPKKSRIKRKYEDLDNESSEEINYNYDMYNEDMYDDDDNDSIDSKDKKKDEHKNKNRNAKIDHNENDDRNTINNDNIKLSIDNSKMDTISKDNNNSSINSKIDKINNAKEEKNSLKDLKTQNDDIKKEEETNKNSSNENEKEKKSEIQNQQNIKDEVEKKNIEESEEGEIEEGEEGQIEEDIQIDKNKDTKEEKEKDDEEEEEEEGEITDDGEYGPMEEEKEIIEKENYKDNYITNNNDAMMNSYYSYPGNYSSVNYEPQPQYTCSYHFSIIDMGSTHGTFVNGVRLSESKICSKPCPLKNKDIIQIGSTILEVHYHKQWACSECTITEHQKEIPLLDKSMTTTAANSHGHSGYGPNGTTSVNGYDPHPVSLEEQRKNELKRLKNKYLPHHRKTKRMKYGYGEGEEGDDEGEDHGNPYIDRAAQRRELYSTNIPYFK</sequence>
<accession>A0A1Y2FHJ8</accession>
<dbReference type="PANTHER" id="PTHR23106">
    <property type="entry name" value="ANGIOGENIC FACTOR WITH G PATCH AND FHA DOMAINS 1"/>
    <property type="match status" value="1"/>
</dbReference>
<feature type="compositionally biased region" description="Basic and acidic residues" evidence="1">
    <location>
        <begin position="79"/>
        <end position="89"/>
    </location>
</feature>
<feature type="region of interest" description="Disordered" evidence="1">
    <location>
        <begin position="336"/>
        <end position="381"/>
    </location>
</feature>
<dbReference type="Pfam" id="PF00498">
    <property type="entry name" value="FHA"/>
    <property type="match status" value="1"/>
</dbReference>
<feature type="region of interest" description="Disordered" evidence="1">
    <location>
        <begin position="415"/>
        <end position="523"/>
    </location>
</feature>
<dbReference type="EMBL" id="MCOG01000007">
    <property type="protein sequence ID" value="ORY83438.1"/>
    <property type="molecule type" value="Genomic_DNA"/>
</dbReference>
<organism evidence="3 4">
    <name type="scientific">Neocallimastix californiae</name>
    <dbReference type="NCBI Taxonomy" id="1754190"/>
    <lineage>
        <taxon>Eukaryota</taxon>
        <taxon>Fungi</taxon>
        <taxon>Fungi incertae sedis</taxon>
        <taxon>Chytridiomycota</taxon>
        <taxon>Chytridiomycota incertae sedis</taxon>
        <taxon>Neocallimastigomycetes</taxon>
        <taxon>Neocallimastigales</taxon>
        <taxon>Neocallimastigaceae</taxon>
        <taxon>Neocallimastix</taxon>
    </lineage>
</organism>
<comment type="caution">
    <text evidence="3">The sequence shown here is derived from an EMBL/GenBank/DDBJ whole genome shotgun (WGS) entry which is preliminary data.</text>
</comment>
<feature type="region of interest" description="Disordered" evidence="1">
    <location>
        <begin position="699"/>
        <end position="743"/>
    </location>
</feature>
<feature type="compositionally biased region" description="Basic and acidic residues" evidence="1">
    <location>
        <begin position="459"/>
        <end position="469"/>
    </location>
</feature>
<feature type="compositionally biased region" description="Acidic residues" evidence="1">
    <location>
        <begin position="501"/>
        <end position="523"/>
    </location>
</feature>
<feature type="compositionally biased region" description="Basic and acidic residues" evidence="1">
    <location>
        <begin position="489"/>
        <end position="500"/>
    </location>
</feature>
<feature type="domain" description="FHA" evidence="2">
    <location>
        <begin position="227"/>
        <end position="284"/>
    </location>
</feature>
<feature type="region of interest" description="Disordered" evidence="1">
    <location>
        <begin position="79"/>
        <end position="122"/>
    </location>
</feature>
<evidence type="ECO:0000256" key="1">
    <source>
        <dbReference type="SAM" id="MobiDB-lite"/>
    </source>
</evidence>
<reference evidence="3 4" key="1">
    <citation type="submission" date="2016-08" db="EMBL/GenBank/DDBJ databases">
        <title>A Parts List for Fungal Cellulosomes Revealed by Comparative Genomics.</title>
        <authorList>
            <consortium name="DOE Joint Genome Institute"/>
            <person name="Haitjema C.H."/>
            <person name="Gilmore S.P."/>
            <person name="Henske J.K."/>
            <person name="Solomon K.V."/>
            <person name="De Groot R."/>
            <person name="Kuo A."/>
            <person name="Mondo S.J."/>
            <person name="Salamov A.A."/>
            <person name="Labutti K."/>
            <person name="Zhao Z."/>
            <person name="Chiniquy J."/>
            <person name="Barry K."/>
            <person name="Brewer H.M."/>
            <person name="Purvine S.O."/>
            <person name="Wright A.T."/>
            <person name="Boxma B."/>
            <person name="Van Alen T."/>
            <person name="Hackstein J.H."/>
            <person name="Baker S.E."/>
            <person name="Grigoriev I.V."/>
            <person name="O'Malley M.A."/>
        </authorList>
    </citation>
    <scope>NUCLEOTIDE SEQUENCE [LARGE SCALE GENOMIC DNA]</scope>
    <source>
        <strain evidence="3 4">G1</strain>
    </source>
</reference>
<dbReference type="Gene3D" id="2.60.200.20">
    <property type="match status" value="2"/>
</dbReference>
<feature type="domain" description="FHA" evidence="2">
    <location>
        <begin position="558"/>
        <end position="593"/>
    </location>
</feature>
<dbReference type="OrthoDB" id="21470at2759"/>
<evidence type="ECO:0000313" key="4">
    <source>
        <dbReference type="Proteomes" id="UP000193920"/>
    </source>
</evidence>
<evidence type="ECO:0000313" key="3">
    <source>
        <dbReference type="EMBL" id="ORY83438.1"/>
    </source>
</evidence>
<name>A0A1Y2FHJ8_9FUNG</name>
<evidence type="ECO:0000259" key="2">
    <source>
        <dbReference type="PROSITE" id="PS50006"/>
    </source>
</evidence>
<gene>
    <name evidence="3" type="ORF">LY90DRAFT_697355</name>
</gene>
<protein>
    <recommendedName>
        <fullName evidence="2">FHA domain-containing protein</fullName>
    </recommendedName>
</protein>
<feature type="compositionally biased region" description="Acidic residues" evidence="1">
    <location>
        <begin position="709"/>
        <end position="718"/>
    </location>
</feature>
<feature type="compositionally biased region" description="Basic and acidic residues" evidence="1">
    <location>
        <begin position="348"/>
        <end position="376"/>
    </location>
</feature>